<organism evidence="1 2">
    <name type="scientific">Venturia inaequalis</name>
    <name type="common">Apple scab fungus</name>
    <dbReference type="NCBI Taxonomy" id="5025"/>
    <lineage>
        <taxon>Eukaryota</taxon>
        <taxon>Fungi</taxon>
        <taxon>Dikarya</taxon>
        <taxon>Ascomycota</taxon>
        <taxon>Pezizomycotina</taxon>
        <taxon>Dothideomycetes</taxon>
        <taxon>Pleosporomycetidae</taxon>
        <taxon>Venturiales</taxon>
        <taxon>Venturiaceae</taxon>
        <taxon>Venturia</taxon>
    </lineage>
</organism>
<sequence length="60" mass="6689">MGKHRLDRDIFAELHSESGNVSKPSVLTRFVRVAEAILGGHGPPHFYQAQAWDLANSPLY</sequence>
<dbReference type="Proteomes" id="UP000490939">
    <property type="component" value="Unassembled WGS sequence"/>
</dbReference>
<proteinExistence type="predicted"/>
<protein>
    <submittedName>
        <fullName evidence="1">Uncharacterized protein</fullName>
    </submittedName>
</protein>
<reference evidence="1 2" key="1">
    <citation type="submission" date="2019-07" db="EMBL/GenBank/DDBJ databases">
        <title>Venturia inaequalis Genome Resource.</title>
        <authorList>
            <person name="Lichtner F.J."/>
        </authorList>
    </citation>
    <scope>NUCLEOTIDE SEQUENCE [LARGE SCALE GENOMIC DNA]</scope>
    <source>
        <strain evidence="1 2">DMI_063113</strain>
    </source>
</reference>
<accession>A0A8H3Z3V8</accession>
<gene>
    <name evidence="1" type="ORF">EG327_007266</name>
</gene>
<keyword evidence="2" id="KW-1185">Reference proteome</keyword>
<dbReference type="EMBL" id="WNWR01000430">
    <property type="protein sequence ID" value="KAE9978851.1"/>
    <property type="molecule type" value="Genomic_DNA"/>
</dbReference>
<evidence type="ECO:0000313" key="1">
    <source>
        <dbReference type="EMBL" id="KAE9978851.1"/>
    </source>
</evidence>
<dbReference type="AlphaFoldDB" id="A0A8H3Z3V8"/>
<evidence type="ECO:0000313" key="2">
    <source>
        <dbReference type="Proteomes" id="UP000490939"/>
    </source>
</evidence>
<name>A0A8H3Z3V8_VENIN</name>
<comment type="caution">
    <text evidence="1">The sequence shown here is derived from an EMBL/GenBank/DDBJ whole genome shotgun (WGS) entry which is preliminary data.</text>
</comment>